<dbReference type="SUPFAM" id="SSF160996">
    <property type="entry name" value="HI0933 insert domain-like"/>
    <property type="match status" value="1"/>
</dbReference>
<sequence length="411" mass="45663">MYDLIIIGGGAAGFFTAINAAEKNKNLKIAILERGREVLQKVKVSGGGRCNVTHACFEPSALVNYYPRGNQELLAPFQQFNPTHTIEWFEKRGVRIKKEADGRMFPLSNSSQSIIDCFIEACYQSRIEIIKNTRVESIENVGNEWRLNTIGDKQYQTKKLMIATGSDTAVWKLLQNLDLNIVRPVPSLFTFNIKDERLEDLMGISVENVLCQLGDAKNKALSAFSSKGAILITHWGLSGPAILKLSAWGARALNEANYEFDVIVNWLGKTDTESIRQHLHQQIVNQPKKNVLANAEFGLSIRLWKSLCAAAGIGEYQKWAETGKKHIAKLVEQLTASRLRVNGKSTFKEEFVTAGGVDLAEIDFDTFSLKKYPNLYMAGEVLNIDAITGGFNFQAAWTGGWIAAQNIANSL</sequence>
<keyword evidence="3" id="KW-0274">FAD</keyword>
<dbReference type="EMBL" id="JBHULC010000009">
    <property type="protein sequence ID" value="MFD2521359.1"/>
    <property type="molecule type" value="Genomic_DNA"/>
</dbReference>
<evidence type="ECO:0000259" key="4">
    <source>
        <dbReference type="Pfam" id="PF03486"/>
    </source>
</evidence>
<evidence type="ECO:0000256" key="2">
    <source>
        <dbReference type="ARBA" id="ARBA00022630"/>
    </source>
</evidence>
<dbReference type="InterPro" id="IPR036188">
    <property type="entry name" value="FAD/NAD-bd_sf"/>
</dbReference>
<dbReference type="PRINTS" id="PR00411">
    <property type="entry name" value="PNDRDTASEI"/>
</dbReference>
<dbReference type="PANTHER" id="PTHR42887:SF2">
    <property type="entry name" value="OS12G0638800 PROTEIN"/>
    <property type="match status" value="1"/>
</dbReference>
<dbReference type="PRINTS" id="PR00368">
    <property type="entry name" value="FADPNR"/>
</dbReference>
<keyword evidence="2" id="KW-0285">Flavoprotein</keyword>
<evidence type="ECO:0000256" key="1">
    <source>
        <dbReference type="ARBA" id="ARBA00001974"/>
    </source>
</evidence>
<comment type="caution">
    <text evidence="6">The sequence shown here is derived from an EMBL/GenBank/DDBJ whole genome shotgun (WGS) entry which is preliminary data.</text>
</comment>
<feature type="domain" description="RsdA/BaiN/AoA(So)-like Rossmann fold-like" evidence="4">
    <location>
        <begin position="3"/>
        <end position="405"/>
    </location>
</feature>
<dbReference type="SUPFAM" id="SSF51905">
    <property type="entry name" value="FAD/NAD(P)-binding domain"/>
    <property type="match status" value="1"/>
</dbReference>
<dbReference type="Gene3D" id="1.10.8.260">
    <property type="entry name" value="HI0933 insert domain-like"/>
    <property type="match status" value="1"/>
</dbReference>
<dbReference type="Gene3D" id="3.50.50.60">
    <property type="entry name" value="FAD/NAD(P)-binding domain"/>
    <property type="match status" value="1"/>
</dbReference>
<evidence type="ECO:0000313" key="6">
    <source>
        <dbReference type="EMBL" id="MFD2521359.1"/>
    </source>
</evidence>
<dbReference type="Pfam" id="PF03486">
    <property type="entry name" value="HI0933_like"/>
    <property type="match status" value="1"/>
</dbReference>
<accession>A0ABW5J893</accession>
<dbReference type="InterPro" id="IPR055178">
    <property type="entry name" value="RsdA/BaiN/AoA(So)-like_dom"/>
</dbReference>
<dbReference type="InterPro" id="IPR023166">
    <property type="entry name" value="BaiN-like_dom_sf"/>
</dbReference>
<comment type="cofactor">
    <cofactor evidence="1">
        <name>FAD</name>
        <dbReference type="ChEBI" id="CHEBI:57692"/>
    </cofactor>
</comment>
<organism evidence="6 7">
    <name type="scientific">Emticicia soli</name>
    <dbReference type="NCBI Taxonomy" id="2027878"/>
    <lineage>
        <taxon>Bacteria</taxon>
        <taxon>Pseudomonadati</taxon>
        <taxon>Bacteroidota</taxon>
        <taxon>Cytophagia</taxon>
        <taxon>Cytophagales</taxon>
        <taxon>Leadbetterellaceae</taxon>
        <taxon>Emticicia</taxon>
    </lineage>
</organism>
<reference evidence="7" key="1">
    <citation type="journal article" date="2019" name="Int. J. Syst. Evol. Microbiol.">
        <title>The Global Catalogue of Microorganisms (GCM) 10K type strain sequencing project: providing services to taxonomists for standard genome sequencing and annotation.</title>
        <authorList>
            <consortium name="The Broad Institute Genomics Platform"/>
            <consortium name="The Broad Institute Genome Sequencing Center for Infectious Disease"/>
            <person name="Wu L."/>
            <person name="Ma J."/>
        </authorList>
    </citation>
    <scope>NUCLEOTIDE SEQUENCE [LARGE SCALE GENOMIC DNA]</scope>
    <source>
        <strain evidence="7">KCTC 52344</strain>
    </source>
</reference>
<dbReference type="Gene3D" id="2.40.30.10">
    <property type="entry name" value="Translation factors"/>
    <property type="match status" value="1"/>
</dbReference>
<dbReference type="Pfam" id="PF22780">
    <property type="entry name" value="HI0933_like_1st"/>
    <property type="match status" value="1"/>
</dbReference>
<evidence type="ECO:0000259" key="5">
    <source>
        <dbReference type="Pfam" id="PF22780"/>
    </source>
</evidence>
<dbReference type="NCBIfam" id="TIGR00275">
    <property type="entry name" value="aminoacetone oxidase family FAD-binding enzyme"/>
    <property type="match status" value="1"/>
</dbReference>
<feature type="domain" description="RsdA/BaiN/AoA(So)-like insert" evidence="5">
    <location>
        <begin position="185"/>
        <end position="352"/>
    </location>
</feature>
<proteinExistence type="predicted"/>
<dbReference type="RefSeq" id="WP_340237011.1">
    <property type="nucleotide sequence ID" value="NZ_JBBEWC010000007.1"/>
</dbReference>
<dbReference type="Proteomes" id="UP001597510">
    <property type="component" value="Unassembled WGS sequence"/>
</dbReference>
<name>A0ABW5J893_9BACT</name>
<keyword evidence="7" id="KW-1185">Reference proteome</keyword>
<gene>
    <name evidence="6" type="ORF">ACFSR2_10710</name>
</gene>
<evidence type="ECO:0000256" key="3">
    <source>
        <dbReference type="ARBA" id="ARBA00022827"/>
    </source>
</evidence>
<evidence type="ECO:0000313" key="7">
    <source>
        <dbReference type="Proteomes" id="UP001597510"/>
    </source>
</evidence>
<dbReference type="InterPro" id="IPR004792">
    <property type="entry name" value="BaiN-like"/>
</dbReference>
<dbReference type="PANTHER" id="PTHR42887">
    <property type="entry name" value="OS12G0638800 PROTEIN"/>
    <property type="match status" value="1"/>
</dbReference>
<protein>
    <submittedName>
        <fullName evidence="6">NAD(P)/FAD-dependent oxidoreductase</fullName>
    </submittedName>
</protein>
<dbReference type="InterPro" id="IPR057661">
    <property type="entry name" value="RsdA/BaiN/AoA(So)_Rossmann"/>
</dbReference>